<sequence>MANNASDDEDETHSAWNDDQRKQQSRVKRRKTNAGRPIATGHRSTRATASLSGILDAFQRGFQLGSTSDEETRDNECFDTVVESLLPEYLQTRHDTWAQRCDIHESGEAIRPLSRYETTAILDYANKKNKATGAPSVAESIILRKIELQRQRGRANAQSPLRALKPPSLTSLQVPQPSAAPSEVLDHLRTIQSTRYEHSFASRLYGLKSRRAPGLIAVDWETRTPWMNLLDDIHEHHSLAHAEREQPGRMRVPITYASLQPRYLSQVHDLLIRVFWDGINISDSLKYSPERCTVIATYGHLVVGVALLSSPQETYITYLAVRAGWDNSQIATTMLYHLISLNPHRDITLHVSANNPAMLLYNRFGFKAEEFIVGFYEDYLSSQSRASMNAFRLRLRR</sequence>
<evidence type="ECO:0000256" key="1">
    <source>
        <dbReference type="SAM" id="MobiDB-lite"/>
    </source>
</evidence>
<feature type="domain" description="N-acetyltransferase" evidence="2">
    <location>
        <begin position="254"/>
        <end position="397"/>
    </location>
</feature>
<gene>
    <name evidence="3" type="ORF">PISMIDRAFT_14904</name>
</gene>
<evidence type="ECO:0000313" key="3">
    <source>
        <dbReference type="EMBL" id="KIK17743.1"/>
    </source>
</evidence>
<feature type="compositionally biased region" description="Basic residues" evidence="1">
    <location>
        <begin position="23"/>
        <end position="33"/>
    </location>
</feature>
<feature type="compositionally biased region" description="Acidic residues" evidence="1">
    <location>
        <begin position="1"/>
        <end position="11"/>
    </location>
</feature>
<dbReference type="InterPro" id="IPR000182">
    <property type="entry name" value="GNAT_dom"/>
</dbReference>
<dbReference type="EMBL" id="KN833821">
    <property type="protein sequence ID" value="KIK17743.1"/>
    <property type="molecule type" value="Genomic_DNA"/>
</dbReference>
<reference evidence="3 4" key="1">
    <citation type="submission" date="2014-04" db="EMBL/GenBank/DDBJ databases">
        <authorList>
            <consortium name="DOE Joint Genome Institute"/>
            <person name="Kuo A."/>
            <person name="Kohler A."/>
            <person name="Costa M.D."/>
            <person name="Nagy L.G."/>
            <person name="Floudas D."/>
            <person name="Copeland A."/>
            <person name="Barry K.W."/>
            <person name="Cichocki N."/>
            <person name="Veneault-Fourrey C."/>
            <person name="LaButti K."/>
            <person name="Lindquist E.A."/>
            <person name="Lipzen A."/>
            <person name="Lundell T."/>
            <person name="Morin E."/>
            <person name="Murat C."/>
            <person name="Sun H."/>
            <person name="Tunlid A."/>
            <person name="Henrissat B."/>
            <person name="Grigoriev I.V."/>
            <person name="Hibbett D.S."/>
            <person name="Martin F."/>
            <person name="Nordberg H.P."/>
            <person name="Cantor M.N."/>
            <person name="Hua S.X."/>
        </authorList>
    </citation>
    <scope>NUCLEOTIDE SEQUENCE [LARGE SCALE GENOMIC DNA]</scope>
    <source>
        <strain evidence="3 4">441</strain>
    </source>
</reference>
<dbReference type="STRING" id="765257.A0A0C9ZCQ1"/>
<dbReference type="Proteomes" id="UP000054018">
    <property type="component" value="Unassembled WGS sequence"/>
</dbReference>
<dbReference type="InterPro" id="IPR016181">
    <property type="entry name" value="Acyl_CoA_acyltransferase"/>
</dbReference>
<dbReference type="HOGENOM" id="CLU_061214_0_0_1"/>
<dbReference type="GO" id="GO:0016747">
    <property type="term" value="F:acyltransferase activity, transferring groups other than amino-acyl groups"/>
    <property type="evidence" value="ECO:0007669"/>
    <property type="project" value="InterPro"/>
</dbReference>
<name>A0A0C9ZCQ1_9AGAM</name>
<proteinExistence type="predicted"/>
<organism evidence="3 4">
    <name type="scientific">Pisolithus microcarpus 441</name>
    <dbReference type="NCBI Taxonomy" id="765257"/>
    <lineage>
        <taxon>Eukaryota</taxon>
        <taxon>Fungi</taxon>
        <taxon>Dikarya</taxon>
        <taxon>Basidiomycota</taxon>
        <taxon>Agaricomycotina</taxon>
        <taxon>Agaricomycetes</taxon>
        <taxon>Agaricomycetidae</taxon>
        <taxon>Boletales</taxon>
        <taxon>Sclerodermatineae</taxon>
        <taxon>Pisolithaceae</taxon>
        <taxon>Pisolithus</taxon>
    </lineage>
</organism>
<feature type="region of interest" description="Disordered" evidence="1">
    <location>
        <begin position="154"/>
        <end position="177"/>
    </location>
</feature>
<feature type="region of interest" description="Disordered" evidence="1">
    <location>
        <begin position="1"/>
        <end position="46"/>
    </location>
</feature>
<keyword evidence="4" id="KW-1185">Reference proteome</keyword>
<dbReference type="SUPFAM" id="SSF55729">
    <property type="entry name" value="Acyl-CoA N-acyltransferases (Nat)"/>
    <property type="match status" value="1"/>
</dbReference>
<dbReference type="Gene3D" id="3.40.630.30">
    <property type="match status" value="1"/>
</dbReference>
<dbReference type="Pfam" id="PF00583">
    <property type="entry name" value="Acetyltransf_1"/>
    <property type="match status" value="1"/>
</dbReference>
<dbReference type="AlphaFoldDB" id="A0A0C9ZCQ1"/>
<protein>
    <recommendedName>
        <fullName evidence="2">N-acetyltransferase domain-containing protein</fullName>
    </recommendedName>
</protein>
<evidence type="ECO:0000259" key="2">
    <source>
        <dbReference type="PROSITE" id="PS51186"/>
    </source>
</evidence>
<evidence type="ECO:0000313" key="4">
    <source>
        <dbReference type="Proteomes" id="UP000054018"/>
    </source>
</evidence>
<accession>A0A0C9ZCQ1</accession>
<feature type="compositionally biased region" description="Basic and acidic residues" evidence="1">
    <location>
        <begin position="12"/>
        <end position="22"/>
    </location>
</feature>
<reference evidence="4" key="2">
    <citation type="submission" date="2015-01" db="EMBL/GenBank/DDBJ databases">
        <title>Evolutionary Origins and Diversification of the Mycorrhizal Mutualists.</title>
        <authorList>
            <consortium name="DOE Joint Genome Institute"/>
            <consortium name="Mycorrhizal Genomics Consortium"/>
            <person name="Kohler A."/>
            <person name="Kuo A."/>
            <person name="Nagy L.G."/>
            <person name="Floudas D."/>
            <person name="Copeland A."/>
            <person name="Barry K.W."/>
            <person name="Cichocki N."/>
            <person name="Veneault-Fourrey C."/>
            <person name="LaButti K."/>
            <person name="Lindquist E.A."/>
            <person name="Lipzen A."/>
            <person name="Lundell T."/>
            <person name="Morin E."/>
            <person name="Murat C."/>
            <person name="Riley R."/>
            <person name="Ohm R."/>
            <person name="Sun H."/>
            <person name="Tunlid A."/>
            <person name="Henrissat B."/>
            <person name="Grigoriev I.V."/>
            <person name="Hibbett D.S."/>
            <person name="Martin F."/>
        </authorList>
    </citation>
    <scope>NUCLEOTIDE SEQUENCE [LARGE SCALE GENOMIC DNA]</scope>
    <source>
        <strain evidence="4">441</strain>
    </source>
</reference>
<dbReference type="PROSITE" id="PS51186">
    <property type="entry name" value="GNAT"/>
    <property type="match status" value="1"/>
</dbReference>
<dbReference type="OrthoDB" id="4080456at2759"/>